<accession>A0ABW1SF87</accession>
<sequence length="194" mass="20396">MKFLLTAVSAFALSGCIIVDAAPSSFAPTANAVTKLAPFDRVELRGGGEIMIRFSSDYTFENTSDNSYWAVGIDDDALVLSCYKSCVGSNSRSGIVTMPRIEGLKIKGGADIDFEGAFEKRDEFKIELLGGGDVNAFAVPADKVDVSIKGGGDIKVSPSSELNVSIFGGGDVQYRGTPEVSKSIFGGGEVRSVD</sequence>
<keyword evidence="1" id="KW-0732">Signal</keyword>
<dbReference type="InterPro" id="IPR021255">
    <property type="entry name" value="DUF2807"/>
</dbReference>
<feature type="signal peptide" evidence="1">
    <location>
        <begin position="1"/>
        <end position="21"/>
    </location>
</feature>
<name>A0ABW1SF87_9PROT</name>
<protein>
    <submittedName>
        <fullName evidence="3">GIN domain-containing protein</fullName>
    </submittedName>
</protein>
<dbReference type="EMBL" id="JBHSSW010000066">
    <property type="protein sequence ID" value="MFC6200188.1"/>
    <property type="molecule type" value="Genomic_DNA"/>
</dbReference>
<organism evidence="3 4">
    <name type="scientific">Ponticaulis profundi</name>
    <dbReference type="NCBI Taxonomy" id="2665222"/>
    <lineage>
        <taxon>Bacteria</taxon>
        <taxon>Pseudomonadati</taxon>
        <taxon>Pseudomonadota</taxon>
        <taxon>Alphaproteobacteria</taxon>
        <taxon>Hyphomonadales</taxon>
        <taxon>Hyphomonadaceae</taxon>
        <taxon>Ponticaulis</taxon>
    </lineage>
</organism>
<comment type="caution">
    <text evidence="3">The sequence shown here is derived from an EMBL/GenBank/DDBJ whole genome shotgun (WGS) entry which is preliminary data.</text>
</comment>
<feature type="domain" description="Putative auto-transporter adhesin head GIN" evidence="2">
    <location>
        <begin position="122"/>
        <end position="178"/>
    </location>
</feature>
<proteinExistence type="predicted"/>
<evidence type="ECO:0000259" key="2">
    <source>
        <dbReference type="Pfam" id="PF10988"/>
    </source>
</evidence>
<reference evidence="4" key="1">
    <citation type="journal article" date="2019" name="Int. J. Syst. Evol. Microbiol.">
        <title>The Global Catalogue of Microorganisms (GCM) 10K type strain sequencing project: providing services to taxonomists for standard genome sequencing and annotation.</title>
        <authorList>
            <consortium name="The Broad Institute Genomics Platform"/>
            <consortium name="The Broad Institute Genome Sequencing Center for Infectious Disease"/>
            <person name="Wu L."/>
            <person name="Ma J."/>
        </authorList>
    </citation>
    <scope>NUCLEOTIDE SEQUENCE [LARGE SCALE GENOMIC DNA]</scope>
    <source>
        <strain evidence="4">CGMCC-1.15741</strain>
    </source>
</reference>
<dbReference type="RefSeq" id="WP_377382257.1">
    <property type="nucleotide sequence ID" value="NZ_JBHSSW010000066.1"/>
</dbReference>
<evidence type="ECO:0000313" key="4">
    <source>
        <dbReference type="Proteomes" id="UP001596303"/>
    </source>
</evidence>
<dbReference type="PROSITE" id="PS51257">
    <property type="entry name" value="PROKAR_LIPOPROTEIN"/>
    <property type="match status" value="1"/>
</dbReference>
<keyword evidence="4" id="KW-1185">Reference proteome</keyword>
<evidence type="ECO:0000256" key="1">
    <source>
        <dbReference type="SAM" id="SignalP"/>
    </source>
</evidence>
<dbReference type="Gene3D" id="2.160.20.120">
    <property type="match status" value="2"/>
</dbReference>
<dbReference type="Proteomes" id="UP001596303">
    <property type="component" value="Unassembled WGS sequence"/>
</dbReference>
<feature type="chain" id="PRO_5046792885" evidence="1">
    <location>
        <begin position="22"/>
        <end position="194"/>
    </location>
</feature>
<gene>
    <name evidence="3" type="ORF">ACFQDM_19105</name>
</gene>
<dbReference type="Pfam" id="PF10988">
    <property type="entry name" value="DUF2807"/>
    <property type="match status" value="1"/>
</dbReference>
<evidence type="ECO:0000313" key="3">
    <source>
        <dbReference type="EMBL" id="MFC6200188.1"/>
    </source>
</evidence>